<dbReference type="Pfam" id="PF00149">
    <property type="entry name" value="Metallophos"/>
    <property type="match status" value="1"/>
</dbReference>
<sequence>MRHRDLPAIAIIADAHYHDLEGDYGFEGVDVNGKRLAVRSWAETRASTRVFNESFRALPAALDEIVDRGIRHVVLLGDYTDDGQRQTTDAVWRLLEEYRRAHRLSFYVIPGNHDVFGPHGRHQSKGFLSGSGSAVTVTSDEQVADSRPNARLSKRMYCEGYPVGLLPMRAFGLFAQPVYHHWESPFGLSDSIQDRQYLVSSADGRSTFSLMDASYLVEPEEGLWLLMIDANVFEPRNGHHDPFREETFIDSTAAGWNALLRLKPFLIDWIKNVHERAKILGKTVLSFSHYPVIDPFDDTNGSEAALFGNTNMAKRTPSKVVADTLLDTGMTVHFSGHLHVEGTTRRSQEGRELVNIAVPSLVAFPPAFKIVQPGKNLPDVKTVGLSPLPLDPALIKLYRLECASNGEMPDPAFDTQSYGAFLFAHTRALVTHRYFPREWPPKIVEGVAKVNLAEIGLVMLAAGSTDEVTTPHSAIPCRKMALLEQECTRFCLSIEALSSNSMIDLVTDWYCLRQAGALALPFISVERLAIYRLLTGRLLDQSPPAPPQTAGAFLQVFLHCLRRWLKRAGVEPHEGALLPSASL</sequence>
<protein>
    <submittedName>
        <fullName evidence="2">Metallophosphoesterase</fullName>
    </submittedName>
</protein>
<reference evidence="2 3" key="1">
    <citation type="submission" date="2018-06" db="EMBL/GenBank/DDBJ databases">
        <title>Rhizobium wuzhouense sp. nov., isolated from roots of Oryza officinalis.</title>
        <authorList>
            <person name="Yuan T."/>
        </authorList>
    </citation>
    <scope>NUCLEOTIDE SEQUENCE [LARGE SCALE GENOMIC DNA]</scope>
    <source>
        <strain evidence="2 3">W44</strain>
    </source>
</reference>
<dbReference type="EMBL" id="QJRY01000006">
    <property type="protein sequence ID" value="PYB71776.1"/>
    <property type="molecule type" value="Genomic_DNA"/>
</dbReference>
<gene>
    <name evidence="2" type="ORF">DMY87_16340</name>
</gene>
<dbReference type="RefSeq" id="WP_110792722.1">
    <property type="nucleotide sequence ID" value="NZ_QJRY01000006.1"/>
</dbReference>
<evidence type="ECO:0000313" key="3">
    <source>
        <dbReference type="Proteomes" id="UP000247536"/>
    </source>
</evidence>
<organism evidence="2 3">
    <name type="scientific">Rhizobium wuzhouense</name>
    <dbReference type="NCBI Taxonomy" id="1986026"/>
    <lineage>
        <taxon>Bacteria</taxon>
        <taxon>Pseudomonadati</taxon>
        <taxon>Pseudomonadota</taxon>
        <taxon>Alphaproteobacteria</taxon>
        <taxon>Hyphomicrobiales</taxon>
        <taxon>Rhizobiaceae</taxon>
        <taxon>Rhizobium/Agrobacterium group</taxon>
        <taxon>Rhizobium</taxon>
    </lineage>
</organism>
<dbReference type="InterPro" id="IPR029052">
    <property type="entry name" value="Metallo-depent_PP-like"/>
</dbReference>
<name>A0ABX5NQH2_9HYPH</name>
<dbReference type="Gene3D" id="3.60.21.10">
    <property type="match status" value="2"/>
</dbReference>
<dbReference type="Proteomes" id="UP000247536">
    <property type="component" value="Unassembled WGS sequence"/>
</dbReference>
<evidence type="ECO:0000313" key="2">
    <source>
        <dbReference type="EMBL" id="PYB71776.1"/>
    </source>
</evidence>
<proteinExistence type="predicted"/>
<dbReference type="InterPro" id="IPR004843">
    <property type="entry name" value="Calcineurin-like_PHP"/>
</dbReference>
<dbReference type="CDD" id="cd00838">
    <property type="entry name" value="MPP_superfamily"/>
    <property type="match status" value="1"/>
</dbReference>
<keyword evidence="3" id="KW-1185">Reference proteome</keyword>
<dbReference type="SUPFAM" id="SSF56300">
    <property type="entry name" value="Metallo-dependent phosphatases"/>
    <property type="match status" value="1"/>
</dbReference>
<comment type="caution">
    <text evidence="2">The sequence shown here is derived from an EMBL/GenBank/DDBJ whole genome shotgun (WGS) entry which is preliminary data.</text>
</comment>
<accession>A0ABX5NQH2</accession>
<feature type="domain" description="Calcineurin-like phosphoesterase" evidence="1">
    <location>
        <begin position="9"/>
        <end position="120"/>
    </location>
</feature>
<evidence type="ECO:0000259" key="1">
    <source>
        <dbReference type="Pfam" id="PF00149"/>
    </source>
</evidence>